<sequence>MEKEEEKGSMGGYGVQCYVGVAHSVEIVLILQERFYMEGYFTCRLRAIGGKMVLLDCEDKEELKELIQGAASWLSQWFADVKPWSPSLVAKERFVWLRCLGAPLHGWGPEFFESMVTAWGKFISLDDNTSKKRRFDVARILISTPIMESISIKRHIKVNGVLYNLMFTEEKASNSLLSMKFDFLPSIKSDSEYEESWSEGLDIEEEPGENGRKDNRDSSAGDGNTVGDFSDQIGKDKRVPAIPDFEAHFEFEGDLHDEVCQKKKDMIYYSWIGEEELVEVVADSLKECLAGSDVGSRDEEETPTVESQNWVSLDPIEASKDATRS</sequence>
<dbReference type="PANTHER" id="PTHR34427">
    <property type="entry name" value="DUF4283 DOMAIN PROTEIN"/>
    <property type="match status" value="1"/>
</dbReference>
<proteinExistence type="predicted"/>
<dbReference type="PANTHER" id="PTHR34427:SF5">
    <property type="entry name" value="DUF4283 DOMAIN-CONTAINING PROTEIN"/>
    <property type="match status" value="1"/>
</dbReference>
<reference evidence="2 3" key="1">
    <citation type="journal article" date="2021" name="Commun. Biol.">
        <title>The genome of Shorea leprosula (Dipterocarpaceae) highlights the ecological relevance of drought in aseasonal tropical rainforests.</title>
        <authorList>
            <person name="Ng K.K.S."/>
            <person name="Kobayashi M.J."/>
            <person name="Fawcett J.A."/>
            <person name="Hatakeyama M."/>
            <person name="Paape T."/>
            <person name="Ng C.H."/>
            <person name="Ang C.C."/>
            <person name="Tnah L.H."/>
            <person name="Lee C.T."/>
            <person name="Nishiyama T."/>
            <person name="Sese J."/>
            <person name="O'Brien M.J."/>
            <person name="Copetti D."/>
            <person name="Mohd Noor M.I."/>
            <person name="Ong R.C."/>
            <person name="Putra M."/>
            <person name="Sireger I.Z."/>
            <person name="Indrioko S."/>
            <person name="Kosugi Y."/>
            <person name="Izuno A."/>
            <person name="Isagi Y."/>
            <person name="Lee S.L."/>
            <person name="Shimizu K.K."/>
        </authorList>
    </citation>
    <scope>NUCLEOTIDE SEQUENCE [LARGE SCALE GENOMIC DNA]</scope>
    <source>
        <strain evidence="2">214</strain>
    </source>
</reference>
<organism evidence="2 3">
    <name type="scientific">Rubroshorea leprosula</name>
    <dbReference type="NCBI Taxonomy" id="152421"/>
    <lineage>
        <taxon>Eukaryota</taxon>
        <taxon>Viridiplantae</taxon>
        <taxon>Streptophyta</taxon>
        <taxon>Embryophyta</taxon>
        <taxon>Tracheophyta</taxon>
        <taxon>Spermatophyta</taxon>
        <taxon>Magnoliopsida</taxon>
        <taxon>eudicotyledons</taxon>
        <taxon>Gunneridae</taxon>
        <taxon>Pentapetalae</taxon>
        <taxon>rosids</taxon>
        <taxon>malvids</taxon>
        <taxon>Malvales</taxon>
        <taxon>Dipterocarpaceae</taxon>
        <taxon>Rubroshorea</taxon>
    </lineage>
</organism>
<feature type="compositionally biased region" description="Basic and acidic residues" evidence="1">
    <location>
        <begin position="209"/>
        <end position="219"/>
    </location>
</feature>
<feature type="region of interest" description="Disordered" evidence="1">
    <location>
        <begin position="291"/>
        <end position="325"/>
    </location>
</feature>
<gene>
    <name evidence="2" type="ORF">SLEP1_g42732</name>
</gene>
<dbReference type="AlphaFoldDB" id="A0AAV5LAU2"/>
<keyword evidence="3" id="KW-1185">Reference proteome</keyword>
<evidence type="ECO:0008006" key="4">
    <source>
        <dbReference type="Google" id="ProtNLM"/>
    </source>
</evidence>
<dbReference type="EMBL" id="BPVZ01000105">
    <property type="protein sequence ID" value="GKV34356.1"/>
    <property type="molecule type" value="Genomic_DNA"/>
</dbReference>
<evidence type="ECO:0000256" key="1">
    <source>
        <dbReference type="SAM" id="MobiDB-lite"/>
    </source>
</evidence>
<evidence type="ECO:0000313" key="3">
    <source>
        <dbReference type="Proteomes" id="UP001054252"/>
    </source>
</evidence>
<dbReference type="Proteomes" id="UP001054252">
    <property type="component" value="Unassembled WGS sequence"/>
</dbReference>
<accession>A0AAV5LAU2</accession>
<protein>
    <recommendedName>
        <fullName evidence="4">DUF4283 domain-containing protein</fullName>
    </recommendedName>
</protein>
<feature type="region of interest" description="Disordered" evidence="1">
    <location>
        <begin position="195"/>
        <end position="235"/>
    </location>
</feature>
<feature type="compositionally biased region" description="Acidic residues" evidence="1">
    <location>
        <begin position="195"/>
        <end position="208"/>
    </location>
</feature>
<name>A0AAV5LAU2_9ROSI</name>
<comment type="caution">
    <text evidence="2">The sequence shown here is derived from an EMBL/GenBank/DDBJ whole genome shotgun (WGS) entry which is preliminary data.</text>
</comment>
<evidence type="ECO:0000313" key="2">
    <source>
        <dbReference type="EMBL" id="GKV34356.1"/>
    </source>
</evidence>